<protein>
    <submittedName>
        <fullName evidence="8">OOP family OmpA-OmpF porin</fullName>
    </submittedName>
</protein>
<evidence type="ECO:0000256" key="4">
    <source>
        <dbReference type="PROSITE-ProRule" id="PRU00473"/>
    </source>
</evidence>
<dbReference type="AlphaFoldDB" id="A0A4R2MM29"/>
<evidence type="ECO:0000259" key="7">
    <source>
        <dbReference type="PROSITE" id="PS51123"/>
    </source>
</evidence>
<keyword evidence="2 4" id="KW-0472">Membrane</keyword>
<dbReference type="Pfam" id="PF00691">
    <property type="entry name" value="OmpA"/>
    <property type="match status" value="1"/>
</dbReference>
<dbReference type="EMBL" id="SLXD01000003">
    <property type="protein sequence ID" value="TCP04086.1"/>
    <property type="molecule type" value="Genomic_DNA"/>
</dbReference>
<dbReference type="InterPro" id="IPR006665">
    <property type="entry name" value="OmpA-like"/>
</dbReference>
<evidence type="ECO:0000313" key="9">
    <source>
        <dbReference type="Proteomes" id="UP000295106"/>
    </source>
</evidence>
<organism evidence="8 9">
    <name type="scientific">Rubrivivax gelatinosus</name>
    <name type="common">Rhodocyclus gelatinosus</name>
    <name type="synonym">Rhodopseudomonas gelatinosa</name>
    <dbReference type="NCBI Taxonomy" id="28068"/>
    <lineage>
        <taxon>Bacteria</taxon>
        <taxon>Pseudomonadati</taxon>
        <taxon>Pseudomonadota</taxon>
        <taxon>Betaproteobacteria</taxon>
        <taxon>Burkholderiales</taxon>
        <taxon>Sphaerotilaceae</taxon>
        <taxon>Rubrivivax</taxon>
    </lineage>
</organism>
<dbReference type="Proteomes" id="UP000295106">
    <property type="component" value="Unassembled WGS sequence"/>
</dbReference>
<evidence type="ECO:0000313" key="8">
    <source>
        <dbReference type="EMBL" id="TCP04086.1"/>
    </source>
</evidence>
<dbReference type="InterPro" id="IPR036737">
    <property type="entry name" value="OmpA-like_sf"/>
</dbReference>
<evidence type="ECO:0000256" key="3">
    <source>
        <dbReference type="ARBA" id="ARBA00023237"/>
    </source>
</evidence>
<dbReference type="Gene3D" id="3.40.1520.20">
    <property type="match status" value="1"/>
</dbReference>
<name>A0A4R2MM29_RUBGE</name>
<dbReference type="PANTHER" id="PTHR30329:SF21">
    <property type="entry name" value="LIPOPROTEIN YIAD-RELATED"/>
    <property type="match status" value="1"/>
</dbReference>
<comment type="caution">
    <text evidence="8">The sequence shown here is derived from an EMBL/GenBank/DDBJ whole genome shotgun (WGS) entry which is preliminary data.</text>
</comment>
<evidence type="ECO:0000256" key="1">
    <source>
        <dbReference type="ARBA" id="ARBA00004442"/>
    </source>
</evidence>
<feature type="domain" description="OmpA-like" evidence="7">
    <location>
        <begin position="136"/>
        <end position="251"/>
    </location>
</feature>
<dbReference type="InterPro" id="IPR050330">
    <property type="entry name" value="Bact_OuterMem_StrucFunc"/>
</dbReference>
<evidence type="ECO:0000256" key="2">
    <source>
        <dbReference type="ARBA" id="ARBA00023136"/>
    </source>
</evidence>
<evidence type="ECO:0000256" key="6">
    <source>
        <dbReference type="SAM" id="SignalP"/>
    </source>
</evidence>
<reference evidence="8 9" key="1">
    <citation type="submission" date="2019-03" db="EMBL/GenBank/DDBJ databases">
        <title>Genomic Encyclopedia of Type Strains, Phase IV (KMG-IV): sequencing the most valuable type-strain genomes for metagenomic binning, comparative biology and taxonomic classification.</title>
        <authorList>
            <person name="Goeker M."/>
        </authorList>
    </citation>
    <scope>NUCLEOTIDE SEQUENCE [LARGE SCALE GENOMIC DNA]</scope>
    <source>
        <strain evidence="8 9">DSM 1709</strain>
    </source>
</reference>
<dbReference type="GO" id="GO:0009279">
    <property type="term" value="C:cell outer membrane"/>
    <property type="evidence" value="ECO:0007669"/>
    <property type="project" value="UniProtKB-SubCell"/>
</dbReference>
<dbReference type="PRINTS" id="PR01021">
    <property type="entry name" value="OMPADOMAIN"/>
</dbReference>
<proteinExistence type="predicted"/>
<dbReference type="InterPro" id="IPR006664">
    <property type="entry name" value="OMP_bac"/>
</dbReference>
<dbReference type="PANTHER" id="PTHR30329">
    <property type="entry name" value="STATOR ELEMENT OF FLAGELLAR MOTOR COMPLEX"/>
    <property type="match status" value="1"/>
</dbReference>
<dbReference type="SUPFAM" id="SSF103088">
    <property type="entry name" value="OmpA-like"/>
    <property type="match status" value="1"/>
</dbReference>
<dbReference type="CDD" id="cd07185">
    <property type="entry name" value="OmpA_C-like"/>
    <property type="match status" value="1"/>
</dbReference>
<gene>
    <name evidence="8" type="ORF">EV684_103335</name>
</gene>
<evidence type="ECO:0000256" key="5">
    <source>
        <dbReference type="SAM" id="MobiDB-lite"/>
    </source>
</evidence>
<dbReference type="Gene3D" id="3.30.1330.60">
    <property type="entry name" value="OmpA-like domain"/>
    <property type="match status" value="1"/>
</dbReference>
<accession>A0A4R2MM29</accession>
<keyword evidence="3" id="KW-0998">Cell outer membrane</keyword>
<sequence length="251" mass="26427">MVKPATFAASMLLPCALGLHAAPVVLEGVVPDELTRQAILARAGEVFGQAQIEDRLQVGTVATPPGWREETLRLLAPGLRQVRGGRLELRALQVHLAGEVADDAVRHELRQALAGGSAVPADALRLASGAGATTARTGAAATAMRGVEFEPGSARLTVAAQRQLDTVAAQLGMRPPQLLMIVGHTDDAGTPDTNLALSLQRAEAVRTHLVDRGIPPQRLQVRGAGASEPLADNTTPHGRARNRRIELRPLD</sequence>
<feature type="chain" id="PRO_5020396646" evidence="6">
    <location>
        <begin position="22"/>
        <end position="251"/>
    </location>
</feature>
<feature type="signal peptide" evidence="6">
    <location>
        <begin position="1"/>
        <end position="21"/>
    </location>
</feature>
<keyword evidence="6" id="KW-0732">Signal</keyword>
<comment type="subcellular location">
    <subcellularLocation>
        <location evidence="1">Cell outer membrane</location>
    </subcellularLocation>
</comment>
<dbReference type="PROSITE" id="PS51123">
    <property type="entry name" value="OMPA_2"/>
    <property type="match status" value="1"/>
</dbReference>
<feature type="region of interest" description="Disordered" evidence="5">
    <location>
        <begin position="221"/>
        <end position="251"/>
    </location>
</feature>